<dbReference type="AlphaFoldDB" id="A0A0C3D829"/>
<dbReference type="HOGENOM" id="CLU_2172560_0_0_1"/>
<feature type="non-terminal residue" evidence="1">
    <location>
        <position position="1"/>
    </location>
</feature>
<evidence type="ECO:0000313" key="1">
    <source>
        <dbReference type="EMBL" id="KIM52544.1"/>
    </source>
</evidence>
<protein>
    <submittedName>
        <fullName evidence="1">Uncharacterized protein</fullName>
    </submittedName>
</protein>
<gene>
    <name evidence="1" type="ORF">SCLCIDRAFT_1223675</name>
</gene>
<sequence length="110" mass="11908">LRQSVVRLSSSARLFANCSRTSTATVPHALKLKTALGEPGKAPVELGLHRLYCKSICITSLTKCERQHENASNALDVQMVRRSIGSSFGVEVFEVPGCEVTERDEGDGTC</sequence>
<name>A0A0C3D829_9AGAM</name>
<reference evidence="1 2" key="1">
    <citation type="submission" date="2014-04" db="EMBL/GenBank/DDBJ databases">
        <authorList>
            <consortium name="DOE Joint Genome Institute"/>
            <person name="Kuo A."/>
            <person name="Kohler A."/>
            <person name="Nagy L.G."/>
            <person name="Floudas D."/>
            <person name="Copeland A."/>
            <person name="Barry K.W."/>
            <person name="Cichocki N."/>
            <person name="Veneault-Fourrey C."/>
            <person name="LaButti K."/>
            <person name="Lindquist E.A."/>
            <person name="Lipzen A."/>
            <person name="Lundell T."/>
            <person name="Morin E."/>
            <person name="Murat C."/>
            <person name="Sun H."/>
            <person name="Tunlid A."/>
            <person name="Henrissat B."/>
            <person name="Grigoriev I.V."/>
            <person name="Hibbett D.S."/>
            <person name="Martin F."/>
            <person name="Nordberg H.P."/>
            <person name="Cantor M.N."/>
            <person name="Hua S.X."/>
        </authorList>
    </citation>
    <scope>NUCLEOTIDE SEQUENCE [LARGE SCALE GENOMIC DNA]</scope>
    <source>
        <strain evidence="1 2">Foug A</strain>
    </source>
</reference>
<keyword evidence="2" id="KW-1185">Reference proteome</keyword>
<reference evidence="2" key="2">
    <citation type="submission" date="2015-01" db="EMBL/GenBank/DDBJ databases">
        <title>Evolutionary Origins and Diversification of the Mycorrhizal Mutualists.</title>
        <authorList>
            <consortium name="DOE Joint Genome Institute"/>
            <consortium name="Mycorrhizal Genomics Consortium"/>
            <person name="Kohler A."/>
            <person name="Kuo A."/>
            <person name="Nagy L.G."/>
            <person name="Floudas D."/>
            <person name="Copeland A."/>
            <person name="Barry K.W."/>
            <person name="Cichocki N."/>
            <person name="Veneault-Fourrey C."/>
            <person name="LaButti K."/>
            <person name="Lindquist E.A."/>
            <person name="Lipzen A."/>
            <person name="Lundell T."/>
            <person name="Morin E."/>
            <person name="Murat C."/>
            <person name="Riley R."/>
            <person name="Ohm R."/>
            <person name="Sun H."/>
            <person name="Tunlid A."/>
            <person name="Henrissat B."/>
            <person name="Grigoriev I.V."/>
            <person name="Hibbett D.S."/>
            <person name="Martin F."/>
        </authorList>
    </citation>
    <scope>NUCLEOTIDE SEQUENCE [LARGE SCALE GENOMIC DNA]</scope>
    <source>
        <strain evidence="2">Foug A</strain>
    </source>
</reference>
<dbReference type="EMBL" id="KN822208">
    <property type="protein sequence ID" value="KIM52544.1"/>
    <property type="molecule type" value="Genomic_DNA"/>
</dbReference>
<dbReference type="Proteomes" id="UP000053989">
    <property type="component" value="Unassembled WGS sequence"/>
</dbReference>
<accession>A0A0C3D829</accession>
<evidence type="ECO:0000313" key="2">
    <source>
        <dbReference type="Proteomes" id="UP000053989"/>
    </source>
</evidence>
<proteinExistence type="predicted"/>
<dbReference type="InParanoid" id="A0A0C3D829"/>
<organism evidence="1 2">
    <name type="scientific">Scleroderma citrinum Foug A</name>
    <dbReference type="NCBI Taxonomy" id="1036808"/>
    <lineage>
        <taxon>Eukaryota</taxon>
        <taxon>Fungi</taxon>
        <taxon>Dikarya</taxon>
        <taxon>Basidiomycota</taxon>
        <taxon>Agaricomycotina</taxon>
        <taxon>Agaricomycetes</taxon>
        <taxon>Agaricomycetidae</taxon>
        <taxon>Boletales</taxon>
        <taxon>Sclerodermatineae</taxon>
        <taxon>Sclerodermataceae</taxon>
        <taxon>Scleroderma</taxon>
    </lineage>
</organism>